<comment type="caution">
    <text evidence="2">The sequence shown here is derived from an EMBL/GenBank/DDBJ whole genome shotgun (WGS) entry which is preliminary data.</text>
</comment>
<dbReference type="Pfam" id="PF01636">
    <property type="entry name" value="APH"/>
    <property type="match status" value="1"/>
</dbReference>
<dbReference type="OrthoDB" id="9809275at2"/>
<dbReference type="GO" id="GO:0016740">
    <property type="term" value="F:transferase activity"/>
    <property type="evidence" value="ECO:0007669"/>
    <property type="project" value="UniProtKB-KW"/>
</dbReference>
<proteinExistence type="predicted"/>
<name>A0A545T3M1_9GAMM</name>
<dbReference type="Gene3D" id="3.90.1200.10">
    <property type="match status" value="1"/>
</dbReference>
<feature type="domain" description="Aminoglycoside phosphotransferase" evidence="1">
    <location>
        <begin position="31"/>
        <end position="249"/>
    </location>
</feature>
<dbReference type="Proteomes" id="UP000319732">
    <property type="component" value="Unassembled WGS sequence"/>
</dbReference>
<dbReference type="AlphaFoldDB" id="A0A545T3M1"/>
<keyword evidence="3" id="KW-1185">Reference proteome</keyword>
<protein>
    <submittedName>
        <fullName evidence="2">Phosphotransferase</fullName>
    </submittedName>
</protein>
<dbReference type="SUPFAM" id="SSF56112">
    <property type="entry name" value="Protein kinase-like (PK-like)"/>
    <property type="match status" value="1"/>
</dbReference>
<reference evidence="2 3" key="1">
    <citation type="submission" date="2019-06" db="EMBL/GenBank/DDBJ databases">
        <title>Whole genome sequence for Cellvibrionaceae sp. R142.</title>
        <authorList>
            <person name="Wang G."/>
        </authorList>
    </citation>
    <scope>NUCLEOTIDE SEQUENCE [LARGE SCALE GENOMIC DNA]</scope>
    <source>
        <strain evidence="2 3">R142</strain>
    </source>
</reference>
<dbReference type="InterPro" id="IPR002575">
    <property type="entry name" value="Aminoglycoside_PTrfase"/>
</dbReference>
<gene>
    <name evidence="2" type="ORF">FKG94_19245</name>
</gene>
<evidence type="ECO:0000259" key="1">
    <source>
        <dbReference type="Pfam" id="PF01636"/>
    </source>
</evidence>
<sequence>MVKFMAEVQALQRWVAGALTKINGGRQAVALQPLHGDAGLRRYFRIDTAPGLLAVMAPPDRAHNQEFVALADALQAEGIRTPRIVASAAEHGFMLLEDFGDRLLADALDADSATGLYGEALMTLLRLQQCPRPDLVAAYDEGRLLDEMALFRDWFVPRLLGHALVADEQALLEDVFQLLIDSAAGQPRALVHRDYHSRNLIICAGGDLGVIDFQGALWGPFTYDLVSLLKDCYVRWDPDQVRRWALAYGDMLIEADIGVMPGDDSVTREQFLRWFDLMGLQRHIKVLGIFARLHLRDGKAGYLNDLPLVIRYVLEAAARYPELAAFGAWFERRLLPLCATQPWYRDYRQAGDLQ</sequence>
<keyword evidence="2" id="KW-0808">Transferase</keyword>
<dbReference type="InterPro" id="IPR011009">
    <property type="entry name" value="Kinase-like_dom_sf"/>
</dbReference>
<accession>A0A545T3M1</accession>
<dbReference type="EMBL" id="VHSG01000020">
    <property type="protein sequence ID" value="TQV71785.1"/>
    <property type="molecule type" value="Genomic_DNA"/>
</dbReference>
<evidence type="ECO:0000313" key="3">
    <source>
        <dbReference type="Proteomes" id="UP000319732"/>
    </source>
</evidence>
<dbReference type="Gene3D" id="3.30.200.20">
    <property type="entry name" value="Phosphorylase Kinase, domain 1"/>
    <property type="match status" value="1"/>
</dbReference>
<evidence type="ECO:0000313" key="2">
    <source>
        <dbReference type="EMBL" id="TQV71785.1"/>
    </source>
</evidence>
<organism evidence="2 3">
    <name type="scientific">Exilibacterium tricleocarpae</name>
    <dbReference type="NCBI Taxonomy" id="2591008"/>
    <lineage>
        <taxon>Bacteria</taxon>
        <taxon>Pseudomonadati</taxon>
        <taxon>Pseudomonadota</taxon>
        <taxon>Gammaproteobacteria</taxon>
        <taxon>Cellvibrionales</taxon>
        <taxon>Cellvibrionaceae</taxon>
        <taxon>Exilibacterium</taxon>
    </lineage>
</organism>